<dbReference type="Pfam" id="PF00096">
    <property type="entry name" value="zf-C2H2"/>
    <property type="match status" value="1"/>
</dbReference>
<keyword evidence="4 7" id="KW-0863">Zinc-finger</keyword>
<dbReference type="EMBL" id="JACAZH010000074">
    <property type="protein sequence ID" value="KAF7328615.1"/>
    <property type="molecule type" value="Genomic_DNA"/>
</dbReference>
<dbReference type="AlphaFoldDB" id="A0A8H6U540"/>
<feature type="compositionally biased region" description="Low complexity" evidence="8">
    <location>
        <begin position="148"/>
        <end position="164"/>
    </location>
</feature>
<dbReference type="InterPro" id="IPR036236">
    <property type="entry name" value="Znf_C2H2_sf"/>
</dbReference>
<dbReference type="GO" id="GO:0000978">
    <property type="term" value="F:RNA polymerase II cis-regulatory region sequence-specific DNA binding"/>
    <property type="evidence" value="ECO:0007669"/>
    <property type="project" value="InterPro"/>
</dbReference>
<evidence type="ECO:0000256" key="5">
    <source>
        <dbReference type="ARBA" id="ARBA00022833"/>
    </source>
</evidence>
<dbReference type="GO" id="GO:0000785">
    <property type="term" value="C:chromatin"/>
    <property type="evidence" value="ECO:0007669"/>
    <property type="project" value="TreeGrafter"/>
</dbReference>
<dbReference type="Gene3D" id="3.30.160.60">
    <property type="entry name" value="Classic Zinc Finger"/>
    <property type="match status" value="2"/>
</dbReference>
<dbReference type="GO" id="GO:0008270">
    <property type="term" value="F:zinc ion binding"/>
    <property type="evidence" value="ECO:0007669"/>
    <property type="project" value="UniProtKB-KW"/>
</dbReference>
<comment type="subcellular location">
    <subcellularLocation>
        <location evidence="1">Nucleus</location>
    </subcellularLocation>
</comment>
<reference evidence="10" key="1">
    <citation type="submission" date="2020-05" db="EMBL/GenBank/DDBJ databases">
        <title>Mycena genomes resolve the evolution of fungal bioluminescence.</title>
        <authorList>
            <person name="Tsai I.J."/>
        </authorList>
    </citation>
    <scope>NUCLEOTIDE SEQUENCE</scope>
    <source>
        <strain evidence="10">160909Yilan</strain>
    </source>
</reference>
<evidence type="ECO:0000256" key="6">
    <source>
        <dbReference type="ARBA" id="ARBA00023242"/>
    </source>
</evidence>
<dbReference type="FunFam" id="3.30.160.60:FF:002343">
    <property type="entry name" value="Zinc finger protein 33A"/>
    <property type="match status" value="1"/>
</dbReference>
<keyword evidence="3" id="KW-0677">Repeat</keyword>
<feature type="region of interest" description="Disordered" evidence="8">
    <location>
        <begin position="75"/>
        <end position="167"/>
    </location>
</feature>
<proteinExistence type="predicted"/>
<gene>
    <name evidence="10" type="ORF">MSAN_02476500</name>
</gene>
<evidence type="ECO:0000256" key="2">
    <source>
        <dbReference type="ARBA" id="ARBA00022723"/>
    </source>
</evidence>
<feature type="domain" description="C2H2-type" evidence="9">
    <location>
        <begin position="2"/>
        <end position="32"/>
    </location>
</feature>
<organism evidence="10 11">
    <name type="scientific">Mycena sanguinolenta</name>
    <dbReference type="NCBI Taxonomy" id="230812"/>
    <lineage>
        <taxon>Eukaryota</taxon>
        <taxon>Fungi</taxon>
        <taxon>Dikarya</taxon>
        <taxon>Basidiomycota</taxon>
        <taxon>Agaricomycotina</taxon>
        <taxon>Agaricomycetes</taxon>
        <taxon>Agaricomycetidae</taxon>
        <taxon>Agaricales</taxon>
        <taxon>Marasmiineae</taxon>
        <taxon>Mycenaceae</taxon>
        <taxon>Mycena</taxon>
    </lineage>
</organism>
<feature type="compositionally biased region" description="Low complexity" evidence="8">
    <location>
        <begin position="80"/>
        <end position="91"/>
    </location>
</feature>
<keyword evidence="2" id="KW-0479">Metal-binding</keyword>
<dbReference type="PROSITE" id="PS50157">
    <property type="entry name" value="ZINC_FINGER_C2H2_2"/>
    <property type="match status" value="2"/>
</dbReference>
<keyword evidence="6" id="KW-0539">Nucleus</keyword>
<keyword evidence="11" id="KW-1185">Reference proteome</keyword>
<evidence type="ECO:0000256" key="4">
    <source>
        <dbReference type="ARBA" id="ARBA00022771"/>
    </source>
</evidence>
<sequence>MFQCRGLGECRMVFSRSERLVKHIRKHTGERPFTCHCSKKFSRLDNLRQHAQTVHADKAAMNEPMMRELTSLHASMTGSAAATTTTTPAATNGKKGSEATMDKALGGPSPFGAEATETAPPAPRRRTVVLSRPKSTQRWEGSPFVEEPPTSGSPFSPPSTHTHTAVGGETPFEVLDHNSSAVLHRHTPLLHQHPRAESPLIPLLWKLPQRSALFIRQRRLSSL</sequence>
<evidence type="ECO:0000256" key="8">
    <source>
        <dbReference type="SAM" id="MobiDB-lite"/>
    </source>
</evidence>
<evidence type="ECO:0000313" key="11">
    <source>
        <dbReference type="Proteomes" id="UP000623467"/>
    </source>
</evidence>
<accession>A0A8H6U540</accession>
<evidence type="ECO:0000256" key="1">
    <source>
        <dbReference type="ARBA" id="ARBA00004123"/>
    </source>
</evidence>
<keyword evidence="5" id="KW-0862">Zinc</keyword>
<comment type="caution">
    <text evidence="10">The sequence shown here is derived from an EMBL/GenBank/DDBJ whole genome shotgun (WGS) entry which is preliminary data.</text>
</comment>
<evidence type="ECO:0000259" key="9">
    <source>
        <dbReference type="PROSITE" id="PS50157"/>
    </source>
</evidence>
<evidence type="ECO:0000313" key="10">
    <source>
        <dbReference type="EMBL" id="KAF7328615.1"/>
    </source>
</evidence>
<name>A0A8H6U540_9AGAR</name>
<dbReference type="Proteomes" id="UP000623467">
    <property type="component" value="Unassembled WGS sequence"/>
</dbReference>
<dbReference type="PANTHER" id="PTHR40626:SF32">
    <property type="entry name" value="ZINC FINGER PROTEIN RST2"/>
    <property type="match status" value="1"/>
</dbReference>
<feature type="domain" description="C2H2-type" evidence="9">
    <location>
        <begin position="33"/>
        <end position="60"/>
    </location>
</feature>
<dbReference type="SUPFAM" id="SSF57667">
    <property type="entry name" value="beta-beta-alpha zinc fingers"/>
    <property type="match status" value="1"/>
</dbReference>
<dbReference type="OrthoDB" id="10018191at2759"/>
<dbReference type="InterPro" id="IPR051059">
    <property type="entry name" value="VerF-like"/>
</dbReference>
<dbReference type="PANTHER" id="PTHR40626">
    <property type="entry name" value="MIP31509P"/>
    <property type="match status" value="1"/>
</dbReference>
<evidence type="ECO:0000256" key="3">
    <source>
        <dbReference type="ARBA" id="ARBA00022737"/>
    </source>
</evidence>
<protein>
    <submittedName>
        <fullName evidence="10">Biofilm and cell wall regulator 1</fullName>
    </submittedName>
</protein>
<dbReference type="GO" id="GO:0000981">
    <property type="term" value="F:DNA-binding transcription factor activity, RNA polymerase II-specific"/>
    <property type="evidence" value="ECO:0007669"/>
    <property type="project" value="InterPro"/>
</dbReference>
<dbReference type="GO" id="GO:0005634">
    <property type="term" value="C:nucleus"/>
    <property type="evidence" value="ECO:0007669"/>
    <property type="project" value="UniProtKB-SubCell"/>
</dbReference>
<dbReference type="InterPro" id="IPR013087">
    <property type="entry name" value="Znf_C2H2_type"/>
</dbReference>
<evidence type="ECO:0000256" key="7">
    <source>
        <dbReference type="PROSITE-ProRule" id="PRU00042"/>
    </source>
</evidence>